<dbReference type="PANTHER" id="PTHR24148">
    <property type="entry name" value="ANKYRIN REPEAT DOMAIN-CONTAINING PROTEIN 39 HOMOLOG-RELATED"/>
    <property type="match status" value="1"/>
</dbReference>
<name>A0ABR3DCY9_NEUIN</name>
<dbReference type="Pfam" id="PF06985">
    <property type="entry name" value="HET"/>
    <property type="match status" value="1"/>
</dbReference>
<organism evidence="2 3">
    <name type="scientific">Neurospora intermedia</name>
    <dbReference type="NCBI Taxonomy" id="5142"/>
    <lineage>
        <taxon>Eukaryota</taxon>
        <taxon>Fungi</taxon>
        <taxon>Dikarya</taxon>
        <taxon>Ascomycota</taxon>
        <taxon>Pezizomycotina</taxon>
        <taxon>Sordariomycetes</taxon>
        <taxon>Sordariomycetidae</taxon>
        <taxon>Sordariales</taxon>
        <taxon>Sordariaceae</taxon>
        <taxon>Neurospora</taxon>
    </lineage>
</organism>
<evidence type="ECO:0000313" key="3">
    <source>
        <dbReference type="Proteomes" id="UP001451303"/>
    </source>
</evidence>
<dbReference type="Proteomes" id="UP001451303">
    <property type="component" value="Unassembled WGS sequence"/>
</dbReference>
<proteinExistence type="predicted"/>
<protein>
    <submittedName>
        <fullName evidence="2">Heterokaryon incompatibility protein domain-containing protein</fullName>
    </submittedName>
</protein>
<reference evidence="2 3" key="1">
    <citation type="submission" date="2023-09" db="EMBL/GenBank/DDBJ databases">
        <title>Multi-omics analysis of a traditional fermented food reveals byproduct-associated fungal strains for waste-to-food upcycling.</title>
        <authorList>
            <consortium name="Lawrence Berkeley National Laboratory"/>
            <person name="Rekdal V.M."/>
            <person name="Villalobos-Escobedo J.M."/>
            <person name="Rodriguez-Valeron N."/>
            <person name="Garcia M.O."/>
            <person name="Vasquez D.P."/>
            <person name="Damayanti I."/>
            <person name="Sorensen P.M."/>
            <person name="Baidoo E.E."/>
            <person name="De Carvalho A.C."/>
            <person name="Riley R."/>
            <person name="Lipzen A."/>
            <person name="He G."/>
            <person name="Yan M."/>
            <person name="Haridas S."/>
            <person name="Daum C."/>
            <person name="Yoshinaga Y."/>
            <person name="Ng V."/>
            <person name="Grigoriev I.V."/>
            <person name="Munk R."/>
            <person name="Nuraida L."/>
            <person name="Wijaya C.H."/>
            <person name="Morales P.-C."/>
            <person name="Keasling J.D."/>
        </authorList>
    </citation>
    <scope>NUCLEOTIDE SEQUENCE [LARGE SCALE GENOMIC DNA]</scope>
    <source>
        <strain evidence="2 3">FGSC 2613</strain>
    </source>
</reference>
<dbReference type="InterPro" id="IPR010730">
    <property type="entry name" value="HET"/>
</dbReference>
<keyword evidence="3" id="KW-1185">Reference proteome</keyword>
<evidence type="ECO:0000259" key="1">
    <source>
        <dbReference type="Pfam" id="PF06985"/>
    </source>
</evidence>
<gene>
    <name evidence="2" type="ORF">QR685DRAFT_244934</name>
</gene>
<evidence type="ECO:0000313" key="2">
    <source>
        <dbReference type="EMBL" id="KAL0470143.1"/>
    </source>
</evidence>
<feature type="domain" description="Heterokaryon incompatibility" evidence="1">
    <location>
        <begin position="60"/>
        <end position="241"/>
    </location>
</feature>
<comment type="caution">
    <text evidence="2">The sequence shown here is derived from an EMBL/GenBank/DDBJ whole genome shotgun (WGS) entry which is preliminary data.</text>
</comment>
<dbReference type="PANTHER" id="PTHR24148:SF73">
    <property type="entry name" value="HET DOMAIN PROTEIN (AFU_ORTHOLOGUE AFUA_8G01020)"/>
    <property type="match status" value="1"/>
</dbReference>
<sequence>MANSAQTDAVSTGSLFSYDSVALSDPSTHIRLLDLHPASCYTDDLYCCIYTAPISPSPSYIALSYVWGDSTRTHEISVANEVNDGRAFIPLRLTSSLDTCLRHLRELHYRRQLQPLPLWIDQICINQDDNEEKSFQVQLMRDIYSSAHQVVVWLGPAVDDSNRVMDALAEVGQEFVDKIGDHTAEGHWLSVDRLVKEKIDQPDAVAFMRKAYKVIYMLNKENSFTRWVERTWFKRLWTIQEFCLCADTIFACGYKVVSQKMVSALTDFMRCIIMDKCLRGLLETPDTPTYSTLFSGLMRLFPLFQHRGYCQYPYRKETLEHLLVELFVGVTPPCVTNKRDKVYGLLGLAGDADELGIRPDYTTSTTLAQVFTQTARAIIQKNWKIQRKRGLQILRYGSLGQRKSAPKNETDLPSWVPEWNGKIAKTYQREMSFLACGEIRTPDLVPTSSTSILGLRGFCVGTIVDLGEQARVDIWRRAADGAKKVVGFFDNVRRLLDLSKQNKRAKNIYASTAHHDAALWRVPIGDQHIIFGVGRQIAKRTDSNEDSAFQNFIAYYEDYVRRDDDWKEYMAAYQAGEEHAKLKMGKHMDRVFSEGYYMGLRHMEGKRPYLTENGYLGMGPGLLQPGDKVVVFHGDDIPYVVRPVPEKGDNTYLLMGEAYCDGIMDGELADTAEREDLYLV</sequence>
<dbReference type="Pfam" id="PF26639">
    <property type="entry name" value="Het-6_barrel"/>
    <property type="match status" value="1"/>
</dbReference>
<accession>A0ABR3DCY9</accession>
<dbReference type="InterPro" id="IPR052895">
    <property type="entry name" value="HetReg/Transcr_Mod"/>
</dbReference>
<dbReference type="EMBL" id="JAVLET010000004">
    <property type="protein sequence ID" value="KAL0470143.1"/>
    <property type="molecule type" value="Genomic_DNA"/>
</dbReference>